<keyword evidence="4" id="KW-1003">Cell membrane</keyword>
<dbReference type="GO" id="GO:0015095">
    <property type="term" value="F:magnesium ion transmembrane transporter activity"/>
    <property type="evidence" value="ECO:0007669"/>
    <property type="project" value="TreeGrafter"/>
</dbReference>
<dbReference type="InterPro" id="IPR045863">
    <property type="entry name" value="CorA_TM1_TM2"/>
</dbReference>
<name>A0A934MID4_9RHOB</name>
<evidence type="ECO:0000256" key="7">
    <source>
        <dbReference type="ARBA" id="ARBA00022833"/>
    </source>
</evidence>
<dbReference type="Gene3D" id="1.20.58.340">
    <property type="entry name" value="Magnesium transport protein CorA, transmembrane region"/>
    <property type="match status" value="2"/>
</dbReference>
<dbReference type="AlphaFoldDB" id="A0A934MID4"/>
<evidence type="ECO:0000256" key="5">
    <source>
        <dbReference type="ARBA" id="ARBA00022519"/>
    </source>
</evidence>
<sequence length="324" mass="35663">MDDHVVFAHHLAGTDRGRPIDSDADIARALRDDAPAWLHLSADHPDTTQWIDEHLSYLDPAIRAALIEPQVRPRALKLGEGLLVILRGINLNEGADPEDTISLRLYADPSRIVSMSRRRLQSVDVLAESIAGGKGPETSGAFLAQLVELLTDRIEEQVSDLDARSEALEAAVIEAPLSHYGSETTDQRLELADLRRVLPPQRDAVRDILRANMAWVGDPQRAILGEQLDQLTRVVETLDAIRDQLATIRTEIDAARDERLNRNLYVLSMISAVFLPLGFMTGLMGINLAGMPGAAWPPAFWVFCGLMAGLAIVVLAILRAFRLL</sequence>
<reference evidence="12" key="1">
    <citation type="submission" date="2020-12" db="EMBL/GenBank/DDBJ databases">
        <title>Bacterial taxonomy.</title>
        <authorList>
            <person name="Pan X."/>
        </authorList>
    </citation>
    <scope>NUCLEOTIDE SEQUENCE</scope>
    <source>
        <strain evidence="12">KCTC 52957</strain>
    </source>
</reference>
<evidence type="ECO:0000256" key="3">
    <source>
        <dbReference type="ARBA" id="ARBA00022448"/>
    </source>
</evidence>
<keyword evidence="6 11" id="KW-0812">Transmembrane</keyword>
<keyword evidence="7" id="KW-0862">Zinc</keyword>
<evidence type="ECO:0000256" key="8">
    <source>
        <dbReference type="ARBA" id="ARBA00022989"/>
    </source>
</evidence>
<dbReference type="GO" id="GO:0015087">
    <property type="term" value="F:cobalt ion transmembrane transporter activity"/>
    <property type="evidence" value="ECO:0007669"/>
    <property type="project" value="TreeGrafter"/>
</dbReference>
<dbReference type="PANTHER" id="PTHR46494:SF3">
    <property type="entry name" value="ZINC TRANSPORT PROTEIN ZNTB"/>
    <property type="match status" value="1"/>
</dbReference>
<dbReference type="PANTHER" id="PTHR46494">
    <property type="entry name" value="CORA FAMILY METAL ION TRANSPORTER (EUROFUNG)"/>
    <property type="match status" value="1"/>
</dbReference>
<dbReference type="EMBL" id="JAEKPD010000018">
    <property type="protein sequence ID" value="MBJ3764149.1"/>
    <property type="molecule type" value="Genomic_DNA"/>
</dbReference>
<evidence type="ECO:0000256" key="9">
    <source>
        <dbReference type="ARBA" id="ARBA00023065"/>
    </source>
</evidence>
<dbReference type="Proteomes" id="UP000642488">
    <property type="component" value="Unassembled WGS sequence"/>
</dbReference>
<evidence type="ECO:0000256" key="4">
    <source>
        <dbReference type="ARBA" id="ARBA00022475"/>
    </source>
</evidence>
<dbReference type="CDD" id="cd12833">
    <property type="entry name" value="ZntB-like_1"/>
    <property type="match status" value="1"/>
</dbReference>
<feature type="transmembrane region" description="Helical" evidence="11">
    <location>
        <begin position="298"/>
        <end position="318"/>
    </location>
</feature>
<dbReference type="InterPro" id="IPR045861">
    <property type="entry name" value="CorA_cytoplasmic_dom"/>
</dbReference>
<proteinExistence type="inferred from homology"/>
<protein>
    <submittedName>
        <fullName evidence="12">Zinc transporter ZntB</fullName>
    </submittedName>
</protein>
<dbReference type="SUPFAM" id="SSF144083">
    <property type="entry name" value="Magnesium transport protein CorA, transmembrane region"/>
    <property type="match status" value="1"/>
</dbReference>
<keyword evidence="10 11" id="KW-0472">Membrane</keyword>
<accession>A0A934MID4</accession>
<comment type="similarity">
    <text evidence="2">Belongs to the CorA metal ion transporter (MIT) (TC 1.A.35) family.</text>
</comment>
<evidence type="ECO:0000256" key="11">
    <source>
        <dbReference type="SAM" id="Phobius"/>
    </source>
</evidence>
<evidence type="ECO:0000256" key="6">
    <source>
        <dbReference type="ARBA" id="ARBA00022692"/>
    </source>
</evidence>
<gene>
    <name evidence="12" type="ORF">ILP92_15475</name>
</gene>
<evidence type="ECO:0000313" key="13">
    <source>
        <dbReference type="Proteomes" id="UP000642488"/>
    </source>
</evidence>
<dbReference type="GO" id="GO:0000287">
    <property type="term" value="F:magnesium ion binding"/>
    <property type="evidence" value="ECO:0007669"/>
    <property type="project" value="TreeGrafter"/>
</dbReference>
<keyword evidence="5" id="KW-0997">Cell inner membrane</keyword>
<feature type="transmembrane region" description="Helical" evidence="11">
    <location>
        <begin position="264"/>
        <end position="286"/>
    </location>
</feature>
<comment type="subcellular location">
    <subcellularLocation>
        <location evidence="1">Cell membrane</location>
        <topology evidence="1">Multi-pass membrane protein</topology>
    </subcellularLocation>
</comment>
<organism evidence="12 13">
    <name type="scientific">Palleronia pontilimi</name>
    <dbReference type="NCBI Taxonomy" id="1964209"/>
    <lineage>
        <taxon>Bacteria</taxon>
        <taxon>Pseudomonadati</taxon>
        <taxon>Pseudomonadota</taxon>
        <taxon>Alphaproteobacteria</taxon>
        <taxon>Rhodobacterales</taxon>
        <taxon>Roseobacteraceae</taxon>
        <taxon>Palleronia</taxon>
    </lineage>
</organism>
<keyword evidence="9" id="KW-0406">Ion transport</keyword>
<evidence type="ECO:0000256" key="1">
    <source>
        <dbReference type="ARBA" id="ARBA00004651"/>
    </source>
</evidence>
<dbReference type="GO" id="GO:0005886">
    <property type="term" value="C:plasma membrane"/>
    <property type="evidence" value="ECO:0007669"/>
    <property type="project" value="UniProtKB-SubCell"/>
</dbReference>
<evidence type="ECO:0000256" key="2">
    <source>
        <dbReference type="ARBA" id="ARBA00009765"/>
    </source>
</evidence>
<dbReference type="Gene3D" id="3.30.460.20">
    <property type="entry name" value="CorA soluble domain-like"/>
    <property type="match status" value="1"/>
</dbReference>
<comment type="caution">
    <text evidence="12">The sequence shown here is derived from an EMBL/GenBank/DDBJ whole genome shotgun (WGS) entry which is preliminary data.</text>
</comment>
<keyword evidence="8 11" id="KW-1133">Transmembrane helix</keyword>
<dbReference type="GO" id="GO:0050897">
    <property type="term" value="F:cobalt ion binding"/>
    <property type="evidence" value="ECO:0007669"/>
    <property type="project" value="TreeGrafter"/>
</dbReference>
<keyword evidence="3" id="KW-0813">Transport</keyword>
<evidence type="ECO:0000313" key="12">
    <source>
        <dbReference type="EMBL" id="MBJ3764149.1"/>
    </source>
</evidence>
<evidence type="ECO:0000256" key="10">
    <source>
        <dbReference type="ARBA" id="ARBA00023136"/>
    </source>
</evidence>
<dbReference type="InterPro" id="IPR002523">
    <property type="entry name" value="MgTranspt_CorA/ZnTranspt_ZntB"/>
</dbReference>
<keyword evidence="13" id="KW-1185">Reference proteome</keyword>
<dbReference type="SUPFAM" id="SSF143865">
    <property type="entry name" value="CorA soluble domain-like"/>
    <property type="match status" value="1"/>
</dbReference>
<dbReference type="RefSeq" id="WP_198917325.1">
    <property type="nucleotide sequence ID" value="NZ_JAEKPD010000018.1"/>
</dbReference>
<dbReference type="Pfam" id="PF01544">
    <property type="entry name" value="CorA"/>
    <property type="match status" value="1"/>
</dbReference>